<organism evidence="5">
    <name type="scientific">Cyanobium sp. Cya_NS01</name>
    <dbReference type="NCBI Taxonomy" id="2053670"/>
    <lineage>
        <taxon>Bacteria</taxon>
        <taxon>Bacillati</taxon>
        <taxon>Cyanobacteriota</taxon>
        <taxon>Cyanophyceae</taxon>
        <taxon>Synechococcales</taxon>
        <taxon>Prochlorococcaceae</taxon>
        <taxon>Cyanobium</taxon>
    </lineage>
</organism>
<dbReference type="GO" id="GO:0046513">
    <property type="term" value="P:ceramide biosynthetic process"/>
    <property type="evidence" value="ECO:0007669"/>
    <property type="project" value="TreeGrafter"/>
</dbReference>
<sequence length="309" mass="34823">MASTSTGLIDRQALSELNSLRQGPAWLRLSTHLLLVVMAGWLWRQPDLALPWRATALLLSGIALATCFAPLHECCHRTAFRSRATNDAVAWLAGVLSFYNATFYRRYHQWHHRFTHQPGRDPELEDPAPTSWPGYLKELSGWTWWSGKLRGHARLLLGDLSALPYLNPEVIPQVRRSARLQALVYALVLTVSCVGANGFLFWSWLLPLAVGQPFLRFVLLAEHSGCSFSDDGTANTRTTLTLAPLRWLMWNMPFHAEHHLYPSLPFHALPQAHALIAPQLRHLDHGYLRVHRQLLADLPSLAIPAPGRA</sequence>
<gene>
    <name evidence="5" type="primary">desA4</name>
</gene>
<evidence type="ECO:0000259" key="4">
    <source>
        <dbReference type="Pfam" id="PF00487"/>
    </source>
</evidence>
<dbReference type="AlphaFoldDB" id="A0A2H4NRY3"/>
<dbReference type="PANTHER" id="PTHR12879">
    <property type="entry name" value="SPHINGOLIPID DELTA 4 DESATURASE/C-4 HYDROXYLASE PROTEIN DES2"/>
    <property type="match status" value="1"/>
</dbReference>
<keyword evidence="3" id="KW-1133">Transmembrane helix</keyword>
<reference evidence="5" key="1">
    <citation type="journal article" date="2017" name="Environ. Microbiol.">
        <title>Thermoacclimation and genome adaptation of the membrane lipidome in marine Synechococcus.</title>
        <authorList>
            <person name="Pittera J."/>
            <person name="Jouhet J."/>
            <person name="Breton S."/>
            <person name="Garczarek L."/>
            <person name="Partensky F."/>
            <person name="Marechal E."/>
            <person name="An Nguyen N."/>
            <person name="Dore H."/>
            <person name="Ratin M."/>
            <person name="Pitt F.D."/>
            <person name="Scanlan D.J."/>
            <person name="Six C."/>
        </authorList>
    </citation>
    <scope>NUCLEOTIDE SEQUENCE</scope>
    <source>
        <strain evidence="5">NS01</strain>
    </source>
</reference>
<accession>A0A2H4NRY3</accession>
<evidence type="ECO:0000256" key="3">
    <source>
        <dbReference type="SAM" id="Phobius"/>
    </source>
</evidence>
<feature type="transmembrane region" description="Helical" evidence="3">
    <location>
        <begin position="50"/>
        <end position="71"/>
    </location>
</feature>
<dbReference type="GO" id="GO:0016020">
    <property type="term" value="C:membrane"/>
    <property type="evidence" value="ECO:0007669"/>
    <property type="project" value="GOC"/>
</dbReference>
<protein>
    <submittedName>
        <fullName evidence="5">Delta-12 fatty acid desaturase</fullName>
    </submittedName>
</protein>
<name>A0A2H4NRY3_9CYAN</name>
<evidence type="ECO:0000256" key="1">
    <source>
        <dbReference type="ARBA" id="ARBA00001954"/>
    </source>
</evidence>
<feature type="transmembrane region" description="Helical" evidence="3">
    <location>
        <begin position="25"/>
        <end position="44"/>
    </location>
</feature>
<comment type="cofactor">
    <cofactor evidence="1">
        <name>Fe(2+)</name>
        <dbReference type="ChEBI" id="CHEBI:29033"/>
    </cofactor>
</comment>
<comment type="similarity">
    <text evidence="2">Belongs to the fatty acid desaturase type 2 family.</text>
</comment>
<dbReference type="Pfam" id="PF00487">
    <property type="entry name" value="FA_desaturase"/>
    <property type="match status" value="1"/>
</dbReference>
<keyword evidence="3" id="KW-0472">Membrane</keyword>
<keyword evidence="3" id="KW-0812">Transmembrane</keyword>
<proteinExistence type="inferred from homology"/>
<evidence type="ECO:0000313" key="5">
    <source>
        <dbReference type="EMBL" id="ATV95781.1"/>
    </source>
</evidence>
<feature type="domain" description="Fatty acid desaturase" evidence="4">
    <location>
        <begin position="55"/>
        <end position="287"/>
    </location>
</feature>
<dbReference type="EMBL" id="KY860881">
    <property type="protein sequence ID" value="ATV95781.1"/>
    <property type="molecule type" value="Genomic_DNA"/>
</dbReference>
<dbReference type="PANTHER" id="PTHR12879:SF8">
    <property type="entry name" value="SPHINGOLIPID DELTA(4)-DESATURASE DES1"/>
    <property type="match status" value="1"/>
</dbReference>
<feature type="transmembrane region" description="Helical" evidence="3">
    <location>
        <begin position="182"/>
        <end position="205"/>
    </location>
</feature>
<evidence type="ECO:0000256" key="2">
    <source>
        <dbReference type="ARBA" id="ARBA00008749"/>
    </source>
</evidence>
<dbReference type="GO" id="GO:0042284">
    <property type="term" value="F:sphingolipid delta-4 desaturase activity"/>
    <property type="evidence" value="ECO:0007669"/>
    <property type="project" value="TreeGrafter"/>
</dbReference>
<dbReference type="InterPro" id="IPR005804">
    <property type="entry name" value="FA_desaturase_dom"/>
</dbReference>